<reference evidence="1" key="1">
    <citation type="submission" date="2019-06" db="EMBL/GenBank/DDBJ databases">
        <authorList>
            <consortium name="Wellcome Sanger Institute Data Sharing"/>
        </authorList>
    </citation>
    <scope>NUCLEOTIDE SEQUENCE [LARGE SCALE GENOMIC DNA]</scope>
</reference>
<dbReference type="Ensembl" id="ENSSORT00005014497.1">
    <property type="protein sequence ID" value="ENSSORP00005014076.1"/>
    <property type="gene ID" value="ENSSORG00005007214.1"/>
</dbReference>
<keyword evidence="2" id="KW-1185">Reference proteome</keyword>
<evidence type="ECO:0000313" key="1">
    <source>
        <dbReference type="Ensembl" id="ENSSORP00005014087.1"/>
    </source>
</evidence>
<organism evidence="1 2">
    <name type="scientific">Sphaeramia orbicularis</name>
    <name type="common">orbiculate cardinalfish</name>
    <dbReference type="NCBI Taxonomy" id="375764"/>
    <lineage>
        <taxon>Eukaryota</taxon>
        <taxon>Metazoa</taxon>
        <taxon>Chordata</taxon>
        <taxon>Craniata</taxon>
        <taxon>Vertebrata</taxon>
        <taxon>Euteleostomi</taxon>
        <taxon>Actinopterygii</taxon>
        <taxon>Neopterygii</taxon>
        <taxon>Teleostei</taxon>
        <taxon>Neoteleostei</taxon>
        <taxon>Acanthomorphata</taxon>
        <taxon>Gobiaria</taxon>
        <taxon>Kurtiformes</taxon>
        <taxon>Apogonoidei</taxon>
        <taxon>Apogonidae</taxon>
        <taxon>Apogoninae</taxon>
        <taxon>Sphaeramia</taxon>
    </lineage>
</organism>
<sequence>MADEEAEKDRGPENGISATIGELKQRLQELQDVVFKERNECPVQASLNYCQEFCRVMAQSG</sequence>
<dbReference type="Ensembl" id="ENSSORT00005014508.1">
    <property type="protein sequence ID" value="ENSSORP00005014087.1"/>
    <property type="gene ID" value="ENSSORG00005007221.1"/>
</dbReference>
<dbReference type="Proteomes" id="UP000472271">
    <property type="component" value="Chromosome 24"/>
</dbReference>
<dbReference type="AlphaFoldDB" id="A0A672ZC52"/>
<name>A0A672ZC52_9TELE</name>
<reference evidence="1" key="2">
    <citation type="submission" date="2025-05" db="UniProtKB">
        <authorList>
            <consortium name="Ensembl"/>
        </authorList>
    </citation>
    <scope>IDENTIFICATION</scope>
</reference>
<proteinExistence type="predicted"/>
<evidence type="ECO:0000313" key="2">
    <source>
        <dbReference type="Proteomes" id="UP000472271"/>
    </source>
</evidence>
<protein>
    <submittedName>
        <fullName evidence="1">Uncharacterized protein</fullName>
    </submittedName>
</protein>
<accession>A0A672ZC52</accession>